<accession>A0A4Y9XLP4</accession>
<reference evidence="2 3" key="1">
    <citation type="submission" date="2019-02" db="EMBL/GenBank/DDBJ databases">
        <title>Genome sequencing of the rare red list fungi Dentipellis fragilis.</title>
        <authorList>
            <person name="Buettner E."/>
            <person name="Kellner H."/>
        </authorList>
    </citation>
    <scope>NUCLEOTIDE SEQUENCE [LARGE SCALE GENOMIC DNA]</scope>
    <source>
        <strain evidence="2 3">DSM 105465</strain>
    </source>
</reference>
<dbReference type="EMBL" id="SEOQ01001577">
    <property type="protein sequence ID" value="TFY51214.1"/>
    <property type="molecule type" value="Genomic_DNA"/>
</dbReference>
<dbReference type="Proteomes" id="UP000298327">
    <property type="component" value="Unassembled WGS sequence"/>
</dbReference>
<comment type="caution">
    <text evidence="2">The sequence shown here is derived from an EMBL/GenBank/DDBJ whole genome shotgun (WGS) entry which is preliminary data.</text>
</comment>
<feature type="region of interest" description="Disordered" evidence="1">
    <location>
        <begin position="838"/>
        <end position="892"/>
    </location>
</feature>
<evidence type="ECO:0000313" key="2">
    <source>
        <dbReference type="EMBL" id="TFY51214.1"/>
    </source>
</evidence>
<dbReference type="AlphaFoldDB" id="A0A4Y9XLP4"/>
<organism evidence="2 3">
    <name type="scientific">Dentipellis fragilis</name>
    <dbReference type="NCBI Taxonomy" id="205917"/>
    <lineage>
        <taxon>Eukaryota</taxon>
        <taxon>Fungi</taxon>
        <taxon>Dikarya</taxon>
        <taxon>Basidiomycota</taxon>
        <taxon>Agaricomycotina</taxon>
        <taxon>Agaricomycetes</taxon>
        <taxon>Russulales</taxon>
        <taxon>Hericiaceae</taxon>
        <taxon>Dentipellis</taxon>
    </lineage>
</organism>
<name>A0A4Y9XLP4_9AGAM</name>
<evidence type="ECO:0000256" key="1">
    <source>
        <dbReference type="SAM" id="MobiDB-lite"/>
    </source>
</evidence>
<proteinExistence type="predicted"/>
<evidence type="ECO:0000313" key="3">
    <source>
        <dbReference type="Proteomes" id="UP000298327"/>
    </source>
</evidence>
<keyword evidence="3" id="KW-1185">Reference proteome</keyword>
<feature type="compositionally biased region" description="Low complexity" evidence="1">
    <location>
        <begin position="839"/>
        <end position="850"/>
    </location>
</feature>
<dbReference type="OrthoDB" id="2638305at2759"/>
<sequence>MTRQDVHWHHFSVEARILVILLLSMVWTRSSFTTRFTVYTSNKKQIGKELTVSPHRLSLSPFDNTSTGSSTARAVAAPFTMSSFEPESVIAQLKALQPRAKQAQFDADWKAKVESHKSKWTTRRKTQSQVAPQLEWAAHVVALKPNVPIYGPHFVPPSYLHGAKCNTTPEIHVKTAYLKPLTIVHPFYFPELRCCPKCSCTDKRVSWNGWTTTGHREVHGICAEETALGFQLKCEACQVNNQKNRSKNKKTSKLPEGDDDEGSGSHYALTNPEFWAKRHHWEIPMGIPYFLKRCALTRELFDLIVEMRPGGTSAGIVQHIKQLHLLEYNQMRYTYLHQYQARLILTKGTLVDTPRLEQFSKPGDNDAGYDLTSITDDLITEVYLAFSEKTRKAESEDYMRTLTAICISLDNTFKMSGKATVIHEKTTRLKVMKGGILSIINELNEIITWCFCQSQAGTEIRELLARLKERFKVLGVAFPEMAVADNCCHVRSAIQDIFPEIRVLLDIWHFLTRYTICVMNGTKNPFHMAVAQDITNAIIKTRADKYNKTEYRSQEEQERHLQAAYDKYVEKGGVWTAAAEAAHRQQINHVRKGCLARPREDISSDGSRIEGTHKGWNSLQRAHSSGIEVLLALSSDFVLRRNLWNKMLTKTMRTPPASFSLLPLLPIINSGESFGLVTSKSADSYYQLTDVKDEAEQELIDVSNLSEAERERVLESINADRSMFHRPLLSNSKAVAQITDAPDPAVPAPNHVTSTLSPTTTEHDAPEVIVIDDEEPHSGSGTQSAVVTCTQHDTTISAAAVGLQQRFTSSASVLTVKDSVQLLECINSAVIEPIFTQTGSSDSAGLDASSITAQNVGPERSCKRKVAHDDGPVTDDTSDTNRTGATKRAKGAKSAAVTSTAMTAVTGNSKQTIQGGSKSTLLSFFPVVHSQNSAPGPSEKVTLATVALPAPHC</sequence>
<gene>
    <name evidence="2" type="ORF">EVG20_g11108</name>
</gene>
<feature type="region of interest" description="Disordered" evidence="1">
    <location>
        <begin position="245"/>
        <end position="265"/>
    </location>
</feature>
<protein>
    <submittedName>
        <fullName evidence="2">Uncharacterized protein</fullName>
    </submittedName>
</protein>